<dbReference type="AlphaFoldDB" id="A0A367J4T3"/>
<evidence type="ECO:0000313" key="2">
    <source>
        <dbReference type="Proteomes" id="UP000252139"/>
    </source>
</evidence>
<proteinExistence type="predicted"/>
<gene>
    <name evidence="1" type="ORF">CU097_007370</name>
</gene>
<dbReference type="EMBL" id="PJQL01002285">
    <property type="protein sequence ID" value="RCH84721.1"/>
    <property type="molecule type" value="Genomic_DNA"/>
</dbReference>
<dbReference type="Proteomes" id="UP000252139">
    <property type="component" value="Unassembled WGS sequence"/>
</dbReference>
<reference evidence="1 2" key="1">
    <citation type="journal article" date="2018" name="G3 (Bethesda)">
        <title>Phylogenetic and Phylogenomic Definition of Rhizopus Species.</title>
        <authorList>
            <person name="Gryganskyi A.P."/>
            <person name="Golan J."/>
            <person name="Dolatabadi S."/>
            <person name="Mondo S."/>
            <person name="Robb S."/>
            <person name="Idnurm A."/>
            <person name="Muszewska A."/>
            <person name="Steczkiewicz K."/>
            <person name="Masonjones S."/>
            <person name="Liao H.L."/>
            <person name="Gajdeczka M.T."/>
            <person name="Anike F."/>
            <person name="Vuek A."/>
            <person name="Anishchenko I.M."/>
            <person name="Voigt K."/>
            <person name="de Hoog G.S."/>
            <person name="Smith M.E."/>
            <person name="Heitman J."/>
            <person name="Vilgalys R."/>
            <person name="Stajich J.E."/>
        </authorList>
    </citation>
    <scope>NUCLEOTIDE SEQUENCE [LARGE SCALE GENOMIC DNA]</scope>
    <source>
        <strain evidence="1 2">CBS 357.93</strain>
    </source>
</reference>
<sequence>LRRKSGHHWVTAKMNSADVSFDMYDEAKNAVFSYGPVHEVMSIIKTGRVTLLDCSIRLKKSYSPSEKKPSHFEVSILISSIQVYGISNFALPPIISNASVNIIALRLKETDNSVSEIESSQLTKSESSQLVKVPLNTSIADVLAATCLNSVRRNYSQAIVYACQLMNADKDEIDKNEWIIEKMKLEPFSLFPLGPDEQPMADEQPVKLHGLAHRNNISELADKTFVCEPILSVKRKRDVDASIDNVCPDLASLIYRSPYRNILLNQHYFDLYESTTRWLNTDWTTEPQMKYVCAGAVLLNTNNGEAIIINTIEIYGDTKSVDTHRALSSPSDDLYAIPSTMYSDVWPSVHNTRDGRKLTINSHSCLGLATSNLRLDI</sequence>
<accession>A0A367J4T3</accession>
<organism evidence="1 2">
    <name type="scientific">Rhizopus azygosporus</name>
    <name type="common">Rhizopus microsporus var. azygosporus</name>
    <dbReference type="NCBI Taxonomy" id="86630"/>
    <lineage>
        <taxon>Eukaryota</taxon>
        <taxon>Fungi</taxon>
        <taxon>Fungi incertae sedis</taxon>
        <taxon>Mucoromycota</taxon>
        <taxon>Mucoromycotina</taxon>
        <taxon>Mucoromycetes</taxon>
        <taxon>Mucorales</taxon>
        <taxon>Mucorineae</taxon>
        <taxon>Rhizopodaceae</taxon>
        <taxon>Rhizopus</taxon>
    </lineage>
</organism>
<name>A0A367J4T3_RHIAZ</name>
<comment type="caution">
    <text evidence="1">The sequence shown here is derived from an EMBL/GenBank/DDBJ whole genome shotgun (WGS) entry which is preliminary data.</text>
</comment>
<keyword evidence="2" id="KW-1185">Reference proteome</keyword>
<dbReference type="OrthoDB" id="2283214at2759"/>
<evidence type="ECO:0000313" key="1">
    <source>
        <dbReference type="EMBL" id="RCH84721.1"/>
    </source>
</evidence>
<feature type="non-terminal residue" evidence="1">
    <location>
        <position position="1"/>
    </location>
</feature>
<dbReference type="STRING" id="86630.A0A367J4T3"/>
<protein>
    <submittedName>
        <fullName evidence="1">Uncharacterized protein</fullName>
    </submittedName>
</protein>